<keyword evidence="2" id="KW-0812">Transmembrane</keyword>
<comment type="caution">
    <text evidence="3">The sequence shown here is derived from an EMBL/GenBank/DDBJ whole genome shotgun (WGS) entry which is preliminary data.</text>
</comment>
<keyword evidence="2" id="KW-0472">Membrane</keyword>
<sequence length="469" mass="51355">MTIRSGDSVYQCLANLTVALEQVGQLNSAEYNGAAGALSLLPTAGALLGAPTREMWIVYKLVPLAGVLSMFLGLGASITPSNVGDYDPEEPFSYGGFMPTTRLSPAERDPPSRRTSLDEFQQGGSPIQPMVEEPKSPADVFADEVKKRAGDDRGGGFLLGVWMAMILQFTLIIVILVPMYYAQRGSVITWWCRVWGWMWFWYFLITVVSVFDNIIAAPFTHSWTIRVSRRPTGIILDRDHNSPRITDTSRHANALECLEANPNTSQRILISNSEATTYSRTCFYVVISVQGISTLHAIAQILSKGASVAVFAFGTALFASATMLSISVALMVLCLLLPSGVAGRVVAMWIVSQVSRQNKPILHKMVKSKAEAAKYFHAIAKQDIQMEAMGHVILDGYIVKSRSKWFSAATYIGLLATPYDVIALAEKSSRGLHYSAANRPSFVGMQPPQAFMSPSFTGRSEETTLLYNP</sequence>
<evidence type="ECO:0000313" key="3">
    <source>
        <dbReference type="EMBL" id="ROW14965.1"/>
    </source>
</evidence>
<organism evidence="3 4">
    <name type="scientific">Cytospora leucostoma</name>
    <dbReference type="NCBI Taxonomy" id="1230097"/>
    <lineage>
        <taxon>Eukaryota</taxon>
        <taxon>Fungi</taxon>
        <taxon>Dikarya</taxon>
        <taxon>Ascomycota</taxon>
        <taxon>Pezizomycotina</taxon>
        <taxon>Sordariomycetes</taxon>
        <taxon>Sordariomycetidae</taxon>
        <taxon>Diaporthales</taxon>
        <taxon>Cytosporaceae</taxon>
        <taxon>Cytospora</taxon>
    </lineage>
</organism>
<protein>
    <submittedName>
        <fullName evidence="3">Uncharacterized protein</fullName>
    </submittedName>
</protein>
<dbReference type="InParanoid" id="A0A423XFH9"/>
<dbReference type="Proteomes" id="UP000285146">
    <property type="component" value="Unassembled WGS sequence"/>
</dbReference>
<dbReference type="AlphaFoldDB" id="A0A423XFH9"/>
<keyword evidence="2" id="KW-1133">Transmembrane helix</keyword>
<keyword evidence="4" id="KW-1185">Reference proteome</keyword>
<feature type="transmembrane region" description="Helical" evidence="2">
    <location>
        <begin position="282"/>
        <end position="302"/>
    </location>
</feature>
<feature type="region of interest" description="Disordered" evidence="1">
    <location>
        <begin position="96"/>
        <end position="129"/>
    </location>
</feature>
<feature type="transmembrane region" description="Helical" evidence="2">
    <location>
        <begin position="156"/>
        <end position="179"/>
    </location>
</feature>
<accession>A0A423XFH9</accession>
<evidence type="ECO:0000256" key="1">
    <source>
        <dbReference type="SAM" id="MobiDB-lite"/>
    </source>
</evidence>
<evidence type="ECO:0000256" key="2">
    <source>
        <dbReference type="SAM" id="Phobius"/>
    </source>
</evidence>
<feature type="transmembrane region" description="Helical" evidence="2">
    <location>
        <begin position="308"/>
        <end position="337"/>
    </location>
</feature>
<dbReference type="OrthoDB" id="5382699at2759"/>
<reference evidence="3 4" key="1">
    <citation type="submission" date="2015-09" db="EMBL/GenBank/DDBJ databases">
        <title>Host preference determinants of Valsa canker pathogens revealed by comparative genomics.</title>
        <authorList>
            <person name="Yin Z."/>
            <person name="Huang L."/>
        </authorList>
    </citation>
    <scope>NUCLEOTIDE SEQUENCE [LARGE SCALE GENOMIC DNA]</scope>
    <source>
        <strain evidence="3 4">SXYLt</strain>
    </source>
</reference>
<dbReference type="EMBL" id="LKEB01000011">
    <property type="protein sequence ID" value="ROW14965.1"/>
    <property type="molecule type" value="Genomic_DNA"/>
</dbReference>
<evidence type="ECO:0000313" key="4">
    <source>
        <dbReference type="Proteomes" id="UP000285146"/>
    </source>
</evidence>
<proteinExistence type="predicted"/>
<feature type="transmembrane region" description="Helical" evidence="2">
    <location>
        <begin position="199"/>
        <end position="220"/>
    </location>
</feature>
<gene>
    <name evidence="3" type="ORF">VPNG_03441</name>
</gene>
<name>A0A423XFH9_9PEZI</name>
<dbReference type="STRING" id="1230097.A0A423XFH9"/>
<feature type="compositionally biased region" description="Basic and acidic residues" evidence="1">
    <location>
        <begin position="105"/>
        <end position="117"/>
    </location>
</feature>